<keyword evidence="6" id="KW-1185">Reference proteome</keyword>
<dbReference type="PANTHER" id="PTHR11632">
    <property type="entry name" value="SUCCINATE DEHYDROGENASE 2 FLAVOPROTEIN SUBUNIT"/>
    <property type="match status" value="1"/>
</dbReference>
<dbReference type="Pfam" id="PF02910">
    <property type="entry name" value="Succ_DH_flav_C"/>
    <property type="match status" value="1"/>
</dbReference>
<feature type="domain" description="FAD-dependent oxidoreductase 2 FAD-binding" evidence="3">
    <location>
        <begin position="32"/>
        <end position="406"/>
    </location>
</feature>
<feature type="domain" description="Fumarate reductase/succinate dehydrogenase flavoprotein-like C-terminal" evidence="4">
    <location>
        <begin position="465"/>
        <end position="579"/>
    </location>
</feature>
<keyword evidence="1" id="KW-0285">Flavoprotein</keyword>
<dbReference type="InterPro" id="IPR037099">
    <property type="entry name" value="Fum_R/Succ_DH_flav-like_C_sf"/>
</dbReference>
<dbReference type="Gene3D" id="3.50.50.60">
    <property type="entry name" value="FAD/NAD(P)-binding domain"/>
    <property type="match status" value="2"/>
</dbReference>
<dbReference type="InterPro" id="IPR004155">
    <property type="entry name" value="PBS_lyase_HEAT"/>
</dbReference>
<sequence length="913" mass="98260">MTTTDTPTGAPAGVRASVAIPPVDERRELSCDVLVIGGGTAGTMAAITAAEAGADVVLLEKAHVRHSGALAMGMDGVNNAVIPGKAKPEDYVAEITRANDGIVNQRTVWQTASRGFDMVKRLERYGVKFEKDEHNEYAVRQVHRSGKYVLPMPEGKDVKKVLYRVMRQRHIRDKLTIENRIMPVRVLTDPAQGGRAVGAVGFDTRSGEFVTVAAGSVVLATGACGRLGLPASGYLYGTYENPTNAGDGYAMAYHAGAELSGIECFQINPLIKDYNGPACAYVANPFGGYQVNAEGERFVDSDYWSGQMMSEVKREIDSARGPIYLKLTHLPEETVSELEGILHHTERPTRGTFHAGRGHDYRTHDVEMHISEIGLCGGHSSSGVWVDEDAQTTVPGLYAAGDLACVPHNYMIGAFVFGELAGTHAATHHQRPESLPEEQVAAAHELIYAPLRRPDGPPQPQVEYKLRRFVNDYVAPPKTAKKLEIAIESFTRMSGELDEMGARTPHELMRCAEVSFIRDCAELAARASMVREESRWGLYHERADLPERDDTNWFFHLNVRRRADGAMEFVRRPVADYLVPVADIEVPEPVEEGLLTVIEPQHRATGPVLVEDAQAGATTLRSPRILELLELAESGPSAAELESFLDDEDAEVRRTAVATVTEIVPAGTGLLLARSLVDADEGVRRAAATALRELVEVLPAEPELARALDPARGSDDPVVRAAVLDTLRALVLGSTEDFSAAVADPDVRVRLQAVRGLVSLDDVAGVAGAAADPEREIRVAVAHGLGRLGDGADTLVRLAGDDEPLVRAAALEAAAGVSGAGGLDRLCVDGLEHPAWQVRTGAARGLGGCGEEVAVPALLTAVADPHLDVRKAAVIALGRWTARPDVRDGLEIATKDTDADVRGYARRQLRDQV</sequence>
<evidence type="ECO:0000259" key="4">
    <source>
        <dbReference type="Pfam" id="PF02910"/>
    </source>
</evidence>
<dbReference type="Pfam" id="PF13646">
    <property type="entry name" value="HEAT_2"/>
    <property type="match status" value="2"/>
</dbReference>
<dbReference type="SUPFAM" id="SSF51905">
    <property type="entry name" value="FAD/NAD(P)-binding domain"/>
    <property type="match status" value="1"/>
</dbReference>
<dbReference type="Gene3D" id="1.25.10.10">
    <property type="entry name" value="Leucine-rich Repeat Variant"/>
    <property type="match status" value="3"/>
</dbReference>
<comment type="caution">
    <text evidence="5">The sequence shown here is derived from an EMBL/GenBank/DDBJ whole genome shotgun (WGS) entry which is preliminary data.</text>
</comment>
<dbReference type="Proteomes" id="UP001501821">
    <property type="component" value="Unassembled WGS sequence"/>
</dbReference>
<dbReference type="PRINTS" id="PR00411">
    <property type="entry name" value="PNDRDTASEI"/>
</dbReference>
<dbReference type="RefSeq" id="WP_344772518.1">
    <property type="nucleotide sequence ID" value="NZ_BAABAH010000002.1"/>
</dbReference>
<dbReference type="Pfam" id="PF00890">
    <property type="entry name" value="FAD_binding_2"/>
    <property type="match status" value="1"/>
</dbReference>
<evidence type="ECO:0000256" key="2">
    <source>
        <dbReference type="ARBA" id="ARBA00023002"/>
    </source>
</evidence>
<dbReference type="InterPro" id="IPR015939">
    <property type="entry name" value="Fum_Rdtase/Succ_DH_flav-like_C"/>
</dbReference>
<proteinExistence type="predicted"/>
<accession>A0ABP7I5Y5</accession>
<evidence type="ECO:0000313" key="5">
    <source>
        <dbReference type="EMBL" id="GAA3807374.1"/>
    </source>
</evidence>
<dbReference type="PANTHER" id="PTHR11632:SF73">
    <property type="entry name" value="BLR3196 PROTEIN"/>
    <property type="match status" value="1"/>
</dbReference>
<gene>
    <name evidence="5" type="ORF">GCM10022242_07950</name>
</gene>
<dbReference type="InterPro" id="IPR016024">
    <property type="entry name" value="ARM-type_fold"/>
</dbReference>
<organism evidence="5 6">
    <name type="scientific">Nocardioides panacisoli</name>
    <dbReference type="NCBI Taxonomy" id="627624"/>
    <lineage>
        <taxon>Bacteria</taxon>
        <taxon>Bacillati</taxon>
        <taxon>Actinomycetota</taxon>
        <taxon>Actinomycetes</taxon>
        <taxon>Propionibacteriales</taxon>
        <taxon>Nocardioidaceae</taxon>
        <taxon>Nocardioides</taxon>
    </lineage>
</organism>
<name>A0ABP7I5Y5_9ACTN</name>
<dbReference type="SMART" id="SM00567">
    <property type="entry name" value="EZ_HEAT"/>
    <property type="match status" value="3"/>
</dbReference>
<dbReference type="InterPro" id="IPR003953">
    <property type="entry name" value="FAD-dep_OxRdtase_2_FAD-bd"/>
</dbReference>
<dbReference type="PRINTS" id="PR00368">
    <property type="entry name" value="FADPNR"/>
</dbReference>
<protein>
    <submittedName>
        <fullName evidence="5">Fumarate reductase/succinate dehydrogenase flavoprotein subunit</fullName>
    </submittedName>
</protein>
<dbReference type="NCBIfam" id="NF006131">
    <property type="entry name" value="PRK08275.1"/>
    <property type="match status" value="1"/>
</dbReference>
<reference evidence="6" key="1">
    <citation type="journal article" date="2019" name="Int. J. Syst. Evol. Microbiol.">
        <title>The Global Catalogue of Microorganisms (GCM) 10K type strain sequencing project: providing services to taxonomists for standard genome sequencing and annotation.</title>
        <authorList>
            <consortium name="The Broad Institute Genomics Platform"/>
            <consortium name="The Broad Institute Genome Sequencing Center for Infectious Disease"/>
            <person name="Wu L."/>
            <person name="Ma J."/>
        </authorList>
    </citation>
    <scope>NUCLEOTIDE SEQUENCE [LARGE SCALE GENOMIC DNA]</scope>
    <source>
        <strain evidence="6">JCM 16953</strain>
    </source>
</reference>
<dbReference type="SUPFAM" id="SSF46977">
    <property type="entry name" value="Succinate dehydrogenase/fumarate reductase flavoprotein C-terminal domain"/>
    <property type="match status" value="1"/>
</dbReference>
<dbReference type="SUPFAM" id="SSF48371">
    <property type="entry name" value="ARM repeat"/>
    <property type="match status" value="1"/>
</dbReference>
<dbReference type="NCBIfam" id="NF010374">
    <property type="entry name" value="PRK13800.1"/>
    <property type="match status" value="1"/>
</dbReference>
<evidence type="ECO:0000256" key="1">
    <source>
        <dbReference type="ARBA" id="ARBA00022630"/>
    </source>
</evidence>
<evidence type="ECO:0000259" key="3">
    <source>
        <dbReference type="Pfam" id="PF00890"/>
    </source>
</evidence>
<dbReference type="InterPro" id="IPR011989">
    <property type="entry name" value="ARM-like"/>
</dbReference>
<keyword evidence="2" id="KW-0560">Oxidoreductase</keyword>
<dbReference type="EMBL" id="BAABAH010000002">
    <property type="protein sequence ID" value="GAA3807374.1"/>
    <property type="molecule type" value="Genomic_DNA"/>
</dbReference>
<dbReference type="InterPro" id="IPR030664">
    <property type="entry name" value="SdhA/FrdA/AprA"/>
</dbReference>
<dbReference type="InterPro" id="IPR036188">
    <property type="entry name" value="FAD/NAD-bd_sf"/>
</dbReference>
<evidence type="ECO:0000313" key="6">
    <source>
        <dbReference type="Proteomes" id="UP001501821"/>
    </source>
</evidence>